<dbReference type="AlphaFoldDB" id="A0A210Q3U3"/>
<dbReference type="Pfam" id="PF00822">
    <property type="entry name" value="PMP22_Claudin"/>
    <property type="match status" value="1"/>
</dbReference>
<comment type="similarity">
    <text evidence="1 8">Belongs to the claudin family.</text>
</comment>
<dbReference type="Proteomes" id="UP000242188">
    <property type="component" value="Unassembled WGS sequence"/>
</dbReference>
<dbReference type="InterPro" id="IPR006187">
    <property type="entry name" value="Claudin"/>
</dbReference>
<comment type="caution">
    <text evidence="9">The sequence shown here is derived from an EMBL/GenBank/DDBJ whole genome shotgun (WGS) entry which is preliminary data.</text>
</comment>
<sequence length="242" mass="26603">MGCTKERLQLVPGTCLLVIGFVLTITSVASAHWCHSEDKTLYVGLWEICFLVKASEVQCFEFRERDYTPIIIFITSALCVIGAIFDFVAVLWGVAAIFQKKKRAFKWTKKAGIMAVLSDVLVAIAVCLYAASYESIHYQKIPRWTVGTDVNLAWSFYVACGAAVTILLGATLSITIALQSSPISTVHVTPMTGHSPSPLMHPPLSSRIPSPFRLRPRAPSPLPFSRAAFQTPMMNHSPVFPS</sequence>
<dbReference type="Gene3D" id="1.20.140.150">
    <property type="match status" value="1"/>
</dbReference>
<comment type="caution">
    <text evidence="8">Lacks conserved residue(s) required for the propagation of feature annotation.</text>
</comment>
<evidence type="ECO:0000256" key="3">
    <source>
        <dbReference type="ARBA" id="ARBA00022475"/>
    </source>
</evidence>
<dbReference type="PROSITE" id="PS01346">
    <property type="entry name" value="CLAUDIN"/>
    <property type="match status" value="1"/>
</dbReference>
<evidence type="ECO:0000256" key="2">
    <source>
        <dbReference type="ARBA" id="ARBA00022427"/>
    </source>
</evidence>
<dbReference type="PANTHER" id="PTHR12002">
    <property type="entry name" value="CLAUDIN"/>
    <property type="match status" value="1"/>
</dbReference>
<keyword evidence="3 8" id="KW-1003">Cell membrane</keyword>
<keyword evidence="10" id="KW-1185">Reference proteome</keyword>
<evidence type="ECO:0000256" key="7">
    <source>
        <dbReference type="ARBA" id="ARBA00023136"/>
    </source>
</evidence>
<protein>
    <recommendedName>
        <fullName evidence="8">Claudin</fullName>
    </recommendedName>
</protein>
<comment type="function">
    <text evidence="8">Claudins function as major constituents of the tight junction complexes that regulate the permeability of epithelia.</text>
</comment>
<feature type="transmembrane region" description="Helical" evidence="8">
    <location>
        <begin position="111"/>
        <end position="132"/>
    </location>
</feature>
<keyword evidence="6 8" id="KW-1133">Transmembrane helix</keyword>
<dbReference type="InterPro" id="IPR004031">
    <property type="entry name" value="PMP22/EMP/MP20/Claudin"/>
</dbReference>
<gene>
    <name evidence="9" type="ORF">KP79_PYT10060</name>
</gene>
<name>A0A210Q3U3_MIZYE</name>
<dbReference type="OrthoDB" id="6111495at2759"/>
<keyword evidence="4 8" id="KW-0812">Transmembrane</keyword>
<dbReference type="InterPro" id="IPR017974">
    <property type="entry name" value="Claudin_CS"/>
</dbReference>
<feature type="transmembrane region" description="Helical" evidence="8">
    <location>
        <begin position="152"/>
        <end position="178"/>
    </location>
</feature>
<accession>A0A210Q3U3</accession>
<evidence type="ECO:0000256" key="5">
    <source>
        <dbReference type="ARBA" id="ARBA00022949"/>
    </source>
</evidence>
<dbReference type="GO" id="GO:0005923">
    <property type="term" value="C:bicellular tight junction"/>
    <property type="evidence" value="ECO:0007669"/>
    <property type="project" value="UniProtKB-SubCell"/>
</dbReference>
<keyword evidence="5 8" id="KW-0965">Cell junction</keyword>
<keyword evidence="2 8" id="KW-0796">Tight junction</keyword>
<evidence type="ECO:0000256" key="1">
    <source>
        <dbReference type="ARBA" id="ARBA00008295"/>
    </source>
</evidence>
<feature type="transmembrane region" description="Helical" evidence="8">
    <location>
        <begin position="70"/>
        <end position="99"/>
    </location>
</feature>
<evidence type="ECO:0000256" key="4">
    <source>
        <dbReference type="ARBA" id="ARBA00022692"/>
    </source>
</evidence>
<organism evidence="9 10">
    <name type="scientific">Mizuhopecten yessoensis</name>
    <name type="common">Japanese scallop</name>
    <name type="synonym">Patinopecten yessoensis</name>
    <dbReference type="NCBI Taxonomy" id="6573"/>
    <lineage>
        <taxon>Eukaryota</taxon>
        <taxon>Metazoa</taxon>
        <taxon>Spiralia</taxon>
        <taxon>Lophotrochozoa</taxon>
        <taxon>Mollusca</taxon>
        <taxon>Bivalvia</taxon>
        <taxon>Autobranchia</taxon>
        <taxon>Pteriomorphia</taxon>
        <taxon>Pectinida</taxon>
        <taxon>Pectinoidea</taxon>
        <taxon>Pectinidae</taxon>
        <taxon>Mizuhopecten</taxon>
    </lineage>
</organism>
<keyword evidence="7 8" id="KW-0472">Membrane</keyword>
<dbReference type="GO" id="GO:0005886">
    <property type="term" value="C:plasma membrane"/>
    <property type="evidence" value="ECO:0007669"/>
    <property type="project" value="UniProtKB-SubCell"/>
</dbReference>
<proteinExistence type="inferred from homology"/>
<dbReference type="EMBL" id="NEDP02005114">
    <property type="protein sequence ID" value="OWF43372.1"/>
    <property type="molecule type" value="Genomic_DNA"/>
</dbReference>
<comment type="subcellular location">
    <subcellularLocation>
        <location evidence="8">Cell junction</location>
        <location evidence="8">Tight junction</location>
    </subcellularLocation>
    <subcellularLocation>
        <location evidence="8">Cell membrane</location>
        <topology evidence="8">Multi-pass membrane protein</topology>
    </subcellularLocation>
</comment>
<evidence type="ECO:0000313" key="9">
    <source>
        <dbReference type="EMBL" id="OWF43372.1"/>
    </source>
</evidence>
<evidence type="ECO:0000256" key="8">
    <source>
        <dbReference type="RuleBase" id="RU060637"/>
    </source>
</evidence>
<evidence type="ECO:0000256" key="6">
    <source>
        <dbReference type="ARBA" id="ARBA00022989"/>
    </source>
</evidence>
<reference evidence="9 10" key="1">
    <citation type="journal article" date="2017" name="Nat. Ecol. Evol.">
        <title>Scallop genome provides insights into evolution of bilaterian karyotype and development.</title>
        <authorList>
            <person name="Wang S."/>
            <person name="Zhang J."/>
            <person name="Jiao W."/>
            <person name="Li J."/>
            <person name="Xun X."/>
            <person name="Sun Y."/>
            <person name="Guo X."/>
            <person name="Huan P."/>
            <person name="Dong B."/>
            <person name="Zhang L."/>
            <person name="Hu X."/>
            <person name="Sun X."/>
            <person name="Wang J."/>
            <person name="Zhao C."/>
            <person name="Wang Y."/>
            <person name="Wang D."/>
            <person name="Huang X."/>
            <person name="Wang R."/>
            <person name="Lv J."/>
            <person name="Li Y."/>
            <person name="Zhang Z."/>
            <person name="Liu B."/>
            <person name="Lu W."/>
            <person name="Hui Y."/>
            <person name="Liang J."/>
            <person name="Zhou Z."/>
            <person name="Hou R."/>
            <person name="Li X."/>
            <person name="Liu Y."/>
            <person name="Li H."/>
            <person name="Ning X."/>
            <person name="Lin Y."/>
            <person name="Zhao L."/>
            <person name="Xing Q."/>
            <person name="Dou J."/>
            <person name="Li Y."/>
            <person name="Mao J."/>
            <person name="Guo H."/>
            <person name="Dou H."/>
            <person name="Li T."/>
            <person name="Mu C."/>
            <person name="Jiang W."/>
            <person name="Fu Q."/>
            <person name="Fu X."/>
            <person name="Miao Y."/>
            <person name="Liu J."/>
            <person name="Yu Q."/>
            <person name="Li R."/>
            <person name="Liao H."/>
            <person name="Li X."/>
            <person name="Kong Y."/>
            <person name="Jiang Z."/>
            <person name="Chourrout D."/>
            <person name="Li R."/>
            <person name="Bao Z."/>
        </authorList>
    </citation>
    <scope>NUCLEOTIDE SEQUENCE [LARGE SCALE GENOMIC DNA]</scope>
    <source>
        <strain evidence="9 10">PY_sf001</strain>
    </source>
</reference>
<dbReference type="GO" id="GO:0005198">
    <property type="term" value="F:structural molecule activity"/>
    <property type="evidence" value="ECO:0007669"/>
    <property type="project" value="InterPro"/>
</dbReference>
<evidence type="ECO:0000313" key="10">
    <source>
        <dbReference type="Proteomes" id="UP000242188"/>
    </source>
</evidence>